<dbReference type="InterPro" id="IPR014756">
    <property type="entry name" value="Ig_E-set"/>
</dbReference>
<comment type="caution">
    <text evidence="2">The sequence shown here is derived from an EMBL/GenBank/DDBJ whole genome shotgun (WGS) entry which is preliminary data.</text>
</comment>
<dbReference type="Proteomes" id="UP001162164">
    <property type="component" value="Unassembled WGS sequence"/>
</dbReference>
<dbReference type="Pfam" id="PF02221">
    <property type="entry name" value="E1_DerP2_DerF2"/>
    <property type="match status" value="1"/>
</dbReference>
<evidence type="ECO:0000313" key="3">
    <source>
        <dbReference type="Proteomes" id="UP001162164"/>
    </source>
</evidence>
<organism evidence="2 3">
    <name type="scientific">Molorchus minor</name>
    <dbReference type="NCBI Taxonomy" id="1323400"/>
    <lineage>
        <taxon>Eukaryota</taxon>
        <taxon>Metazoa</taxon>
        <taxon>Ecdysozoa</taxon>
        <taxon>Arthropoda</taxon>
        <taxon>Hexapoda</taxon>
        <taxon>Insecta</taxon>
        <taxon>Pterygota</taxon>
        <taxon>Neoptera</taxon>
        <taxon>Endopterygota</taxon>
        <taxon>Coleoptera</taxon>
        <taxon>Polyphaga</taxon>
        <taxon>Cucujiformia</taxon>
        <taxon>Chrysomeloidea</taxon>
        <taxon>Cerambycidae</taxon>
        <taxon>Lamiinae</taxon>
        <taxon>Monochamini</taxon>
        <taxon>Molorchus</taxon>
    </lineage>
</organism>
<accession>A0ABQ9IXD9</accession>
<evidence type="ECO:0000313" key="2">
    <source>
        <dbReference type="EMBL" id="KAJ8968431.1"/>
    </source>
</evidence>
<sequence length="234" mass="25337">MFKDRAVTKLVNTVNANILGVPFPFVGVDGEDACKDIYNEEGTTNVGCNLKAGKEYVYKSSIEVLKIYPRLGLPMGPLCIHIPMSISARYAHLFAKDAALSGLNTVAVDFLWGRTAPKSHHPLILRWHLYHCLSDLGGFLACAASGVDPGLLCLYWAGSLGYLWPLRPTVFGTRLAFPIVELAAPFKESLATAGGYSVADLSLLVGIKTVVHWALTASDGKDVICFEVPVRITN</sequence>
<protein>
    <recommendedName>
        <fullName evidence="1">MD-2-related lipid-recognition domain-containing protein</fullName>
    </recommendedName>
</protein>
<dbReference type="EMBL" id="JAPWTJ010001997">
    <property type="protein sequence ID" value="KAJ8968431.1"/>
    <property type="molecule type" value="Genomic_DNA"/>
</dbReference>
<feature type="domain" description="MD-2-related lipid-recognition" evidence="1">
    <location>
        <begin position="3"/>
        <end position="70"/>
    </location>
</feature>
<name>A0ABQ9IXD9_9CUCU</name>
<reference evidence="2" key="1">
    <citation type="journal article" date="2023" name="Insect Mol. Biol.">
        <title>Genome sequencing provides insights into the evolution of gene families encoding plant cell wall-degrading enzymes in longhorned beetles.</title>
        <authorList>
            <person name="Shin N.R."/>
            <person name="Okamura Y."/>
            <person name="Kirsch R."/>
            <person name="Pauchet Y."/>
        </authorList>
    </citation>
    <scope>NUCLEOTIDE SEQUENCE</scope>
    <source>
        <strain evidence="2">MMC_N1</strain>
    </source>
</reference>
<dbReference type="InterPro" id="IPR003172">
    <property type="entry name" value="ML_dom"/>
</dbReference>
<proteinExistence type="predicted"/>
<dbReference type="SUPFAM" id="SSF81296">
    <property type="entry name" value="E set domains"/>
    <property type="match status" value="1"/>
</dbReference>
<gene>
    <name evidence="2" type="ORF">NQ317_011898</name>
</gene>
<dbReference type="Gene3D" id="2.60.40.770">
    <property type="match status" value="1"/>
</dbReference>
<keyword evidence="3" id="KW-1185">Reference proteome</keyword>
<evidence type="ECO:0000259" key="1">
    <source>
        <dbReference type="Pfam" id="PF02221"/>
    </source>
</evidence>